<protein>
    <recommendedName>
        <fullName evidence="1">Peptidase MA-like domain-containing protein</fullName>
    </recommendedName>
</protein>
<accession>A0ABS6G1J6</accession>
<keyword evidence="3" id="KW-1185">Reference proteome</keyword>
<organism evidence="2 3">
    <name type="scientific">Alkaliphilus flagellatus</name>
    <dbReference type="NCBI Taxonomy" id="2841507"/>
    <lineage>
        <taxon>Bacteria</taxon>
        <taxon>Bacillati</taxon>
        <taxon>Bacillota</taxon>
        <taxon>Clostridia</taxon>
        <taxon>Peptostreptococcales</taxon>
        <taxon>Natronincolaceae</taxon>
        <taxon>Alkaliphilus</taxon>
    </lineage>
</organism>
<reference evidence="2 3" key="1">
    <citation type="submission" date="2021-06" db="EMBL/GenBank/DDBJ databases">
        <authorList>
            <person name="Sun Q."/>
            <person name="Li D."/>
        </authorList>
    </citation>
    <scope>NUCLEOTIDE SEQUENCE [LARGE SCALE GENOMIC DNA]</scope>
    <source>
        <strain evidence="2 3">MSJ-5</strain>
    </source>
</reference>
<feature type="domain" description="Peptidase MA-like" evidence="1">
    <location>
        <begin position="98"/>
        <end position="262"/>
    </location>
</feature>
<dbReference type="Proteomes" id="UP000779508">
    <property type="component" value="Unassembled WGS sequence"/>
</dbReference>
<dbReference type="Pfam" id="PF13485">
    <property type="entry name" value="Peptidase_MA_2"/>
    <property type="match status" value="1"/>
</dbReference>
<evidence type="ECO:0000313" key="2">
    <source>
        <dbReference type="EMBL" id="MBU5676359.1"/>
    </source>
</evidence>
<sequence length="270" mass="31907">MLERKNKAYNFKTVFIFLLLFMWLISSYTINTFGIIGTVRPLIRSIENRIVLYKTRNFNELETDTYIFRYENIDKKTLDLIINTAEDKYKQIAGIFPYKLEDKVLIVVYNNTDLMMNTTMLSKGDPPMGVYYGDSIHITNPELWVDKIEELDYKFYNEGPMLHELVHLFTDHVGRGNFPMWFTEGVSLYFEYMIDGYEWGEEVIFSEKDYTIEELSGQFKSLNQYEAYTKSFRLVKALVQNHGLDQLMDIITSLGNGHSLNEFIYLFEEI</sequence>
<comment type="caution">
    <text evidence="2">The sequence shown here is derived from an EMBL/GenBank/DDBJ whole genome shotgun (WGS) entry which is preliminary data.</text>
</comment>
<evidence type="ECO:0000259" key="1">
    <source>
        <dbReference type="Pfam" id="PF13485"/>
    </source>
</evidence>
<dbReference type="InterPro" id="IPR039568">
    <property type="entry name" value="Peptidase_MA-like_dom"/>
</dbReference>
<evidence type="ECO:0000313" key="3">
    <source>
        <dbReference type="Proteomes" id="UP000779508"/>
    </source>
</evidence>
<proteinExistence type="predicted"/>
<dbReference type="EMBL" id="JAHLQK010000003">
    <property type="protein sequence ID" value="MBU5676359.1"/>
    <property type="molecule type" value="Genomic_DNA"/>
</dbReference>
<gene>
    <name evidence="2" type="ORF">KQI88_08020</name>
</gene>
<name>A0ABS6G1J6_9FIRM</name>